<dbReference type="InterPro" id="IPR057506">
    <property type="entry name" value="C2_GPCPD1"/>
</dbReference>
<keyword evidence="4" id="KW-1185">Reference proteome</keyword>
<dbReference type="InterPro" id="IPR013783">
    <property type="entry name" value="Ig-like_fold"/>
</dbReference>
<feature type="domain" description="GP-PDE" evidence="2">
    <location>
        <begin position="367"/>
        <end position="635"/>
    </location>
</feature>
<dbReference type="InterPro" id="IPR013784">
    <property type="entry name" value="Carb-bd-like_fold"/>
</dbReference>
<dbReference type="EMBL" id="KZ288204">
    <property type="protein sequence ID" value="PBC33238.1"/>
    <property type="molecule type" value="Genomic_DNA"/>
</dbReference>
<evidence type="ECO:0000256" key="1">
    <source>
        <dbReference type="ARBA" id="ARBA00022801"/>
    </source>
</evidence>
<reference evidence="3 4" key="1">
    <citation type="submission" date="2014-07" db="EMBL/GenBank/DDBJ databases">
        <title>Genomic and transcriptomic analysis on Apis cerana provide comprehensive insights into honey bee biology.</title>
        <authorList>
            <person name="Diao Q."/>
            <person name="Sun L."/>
            <person name="Zheng H."/>
            <person name="Zheng H."/>
            <person name="Xu S."/>
            <person name="Wang S."/>
            <person name="Zeng Z."/>
            <person name="Hu F."/>
            <person name="Su S."/>
            <person name="Wu J."/>
        </authorList>
    </citation>
    <scope>NUCLEOTIDE SEQUENCE [LARGE SCALE GENOMIC DNA]</scope>
    <source>
        <tissue evidence="3">Pupae without intestine</tissue>
    </source>
</reference>
<dbReference type="SUPFAM" id="SSF49452">
    <property type="entry name" value="Starch-binding domain-like"/>
    <property type="match status" value="1"/>
</dbReference>
<proteinExistence type="predicted"/>
<dbReference type="AlphaFoldDB" id="A0A2A3ENC8"/>
<dbReference type="GO" id="GO:0046475">
    <property type="term" value="P:glycerophospholipid catabolic process"/>
    <property type="evidence" value="ECO:0007669"/>
    <property type="project" value="TreeGrafter"/>
</dbReference>
<dbReference type="OrthoDB" id="1058301at2759"/>
<dbReference type="PANTHER" id="PTHR22958:SF1">
    <property type="entry name" value="GLYCEROPHOSPHOCHOLINE PHOSPHODIESTERASE GPCPD1"/>
    <property type="match status" value="1"/>
</dbReference>
<gene>
    <name evidence="3" type="ORF">APICC_09760</name>
</gene>
<dbReference type="InterPro" id="IPR017946">
    <property type="entry name" value="PLC-like_Pdiesterase_TIM-brl"/>
</dbReference>
<dbReference type="Pfam" id="PF25329">
    <property type="entry name" value="C2_GDE1"/>
    <property type="match status" value="1"/>
</dbReference>
<dbReference type="InterPro" id="IPR051578">
    <property type="entry name" value="GDPD"/>
</dbReference>
<dbReference type="Pfam" id="PF03009">
    <property type="entry name" value="GDPD"/>
    <property type="match status" value="1"/>
</dbReference>
<dbReference type="SUPFAM" id="SSF51695">
    <property type="entry name" value="PLC-like phosphodiesterases"/>
    <property type="match status" value="1"/>
</dbReference>
<organism evidence="3 4">
    <name type="scientific">Apis cerana cerana</name>
    <name type="common">Oriental honeybee</name>
    <dbReference type="NCBI Taxonomy" id="94128"/>
    <lineage>
        <taxon>Eukaryota</taxon>
        <taxon>Metazoa</taxon>
        <taxon>Ecdysozoa</taxon>
        <taxon>Arthropoda</taxon>
        <taxon>Hexapoda</taxon>
        <taxon>Insecta</taxon>
        <taxon>Pterygota</taxon>
        <taxon>Neoptera</taxon>
        <taxon>Endopterygota</taxon>
        <taxon>Hymenoptera</taxon>
        <taxon>Apocrita</taxon>
        <taxon>Aculeata</taxon>
        <taxon>Apoidea</taxon>
        <taxon>Anthophila</taxon>
        <taxon>Apidae</taxon>
        <taxon>Apis</taxon>
    </lineage>
</organism>
<dbReference type="GO" id="GO:0047389">
    <property type="term" value="F:glycerophosphocholine phosphodiesterase activity"/>
    <property type="evidence" value="ECO:0007669"/>
    <property type="project" value="TreeGrafter"/>
</dbReference>
<dbReference type="Gene3D" id="3.20.20.190">
    <property type="entry name" value="Phosphatidylinositol (PI) phosphodiesterase"/>
    <property type="match status" value="1"/>
</dbReference>
<dbReference type="GO" id="GO:2001070">
    <property type="term" value="F:starch binding"/>
    <property type="evidence" value="ECO:0007669"/>
    <property type="project" value="InterPro"/>
</dbReference>
<dbReference type="PROSITE" id="PS51704">
    <property type="entry name" value="GP_PDE"/>
    <property type="match status" value="1"/>
</dbReference>
<name>A0A2A3ENC8_APICC</name>
<dbReference type="STRING" id="94128.A0A2A3ENC8"/>
<dbReference type="InterPro" id="IPR002044">
    <property type="entry name" value="CBM20"/>
</dbReference>
<sequence length="780" mass="88637">MRGSKRDWIFRVQVHKIEKNEVLYVVGNLPELGAWNHNQAIQLSQEHGSRDSPILFDSNSSGEFYSDDGHDNAGDNSFGDIDDEGGRIFSQKVALPIDADVEFRYFVAVICHSNGTKNSAKTLIIRRWETHMTPRFIKKNAPSNFSSDTLPDPDKFGYYNGYCKIERGWLTDETVIQFKLFNNPIKLWKNRLQNRKVHIKMTPVNLIRHNSLELQQFGGDCVDDSLSMDTQDIIDQPAFSITEVAVMNDEEARFKIQEQFGRAYNEDEFIIFNVAVRYPETIAYLVDYYVYSSRCFPGEPPSHIGFSYILPSTLQSSVGLLTVPITSTKHRPIGQLTLEYVVIKSIPDYPWDMNISYAKHWEQRWSGLDVGHRGLGTSFQTKNCANVRENTIASLKTASYHGADMVEFDVQLSKDHIPVIYHDFYVSISLKRKKQIEAMDMLEIPVKDLTLEQLHLLKDFYYPGDSLGKVLYFVDKAEQGVNQLDGTFELNHPFDLNMYLDIILKVVLEYGGDRKIVFSSFNPDICAMIRLKQNKYPVVFLTQGVTSKYPTYHDPRCQTIPMAVRHALAADILGINVHTEDILRDPSQVKFVKDAGLIIFCWGDDNNDKDTIQHLKKLGLHAVIYDKIDEYNAKEVKESIFLVDARENQKALIALAQCNQSCAPQPQITNSLNSEKDFYMDIDKSRNMITTTSTTTSFASFGKNSIGDDNNIYPISTVKLPSTCDHQESKEISEMTKDFSVCAKSFGHSVKAKSISDLVCGQTTTLSEIYGEDDTAKDCL</sequence>
<protein>
    <submittedName>
        <fullName evidence="3">Glycerophosphodiester phosphodiesterase</fullName>
    </submittedName>
</protein>
<dbReference type="PANTHER" id="PTHR22958">
    <property type="entry name" value="GLYCEROPHOSPHORYL DIESTER PHOSPHODIESTERASE"/>
    <property type="match status" value="1"/>
</dbReference>
<evidence type="ECO:0000313" key="3">
    <source>
        <dbReference type="EMBL" id="PBC33238.1"/>
    </source>
</evidence>
<accession>A0A2A3ENC8</accession>
<evidence type="ECO:0000259" key="2">
    <source>
        <dbReference type="PROSITE" id="PS51704"/>
    </source>
</evidence>
<keyword evidence="1" id="KW-0378">Hydrolase</keyword>
<dbReference type="Pfam" id="PF00686">
    <property type="entry name" value="CBM_20"/>
    <property type="match status" value="1"/>
</dbReference>
<dbReference type="Proteomes" id="UP000242457">
    <property type="component" value="Unassembled WGS sequence"/>
</dbReference>
<evidence type="ECO:0000313" key="4">
    <source>
        <dbReference type="Proteomes" id="UP000242457"/>
    </source>
</evidence>
<dbReference type="SMART" id="SM01065">
    <property type="entry name" value="CBM_2"/>
    <property type="match status" value="1"/>
</dbReference>
<dbReference type="InterPro" id="IPR030395">
    <property type="entry name" value="GP_PDE_dom"/>
</dbReference>
<dbReference type="Gene3D" id="2.60.40.10">
    <property type="entry name" value="Immunoglobulins"/>
    <property type="match status" value="1"/>
</dbReference>